<evidence type="ECO:0000313" key="3">
    <source>
        <dbReference type="Proteomes" id="UP000813463"/>
    </source>
</evidence>
<evidence type="ECO:0000256" key="1">
    <source>
        <dbReference type="SAM" id="MobiDB-lite"/>
    </source>
</evidence>
<organism evidence="3 4">
    <name type="scientific">Spinacia oleracea</name>
    <name type="common">Spinach</name>
    <dbReference type="NCBI Taxonomy" id="3562"/>
    <lineage>
        <taxon>Eukaryota</taxon>
        <taxon>Viridiplantae</taxon>
        <taxon>Streptophyta</taxon>
        <taxon>Embryophyta</taxon>
        <taxon>Tracheophyta</taxon>
        <taxon>Spermatophyta</taxon>
        <taxon>Magnoliopsida</taxon>
        <taxon>eudicotyledons</taxon>
        <taxon>Gunneridae</taxon>
        <taxon>Pentapetalae</taxon>
        <taxon>Caryophyllales</taxon>
        <taxon>Chenopodiaceae</taxon>
        <taxon>Chenopodioideae</taxon>
        <taxon>Anserineae</taxon>
        <taxon>Spinacia</taxon>
    </lineage>
</organism>
<feature type="domain" description="Myb/SANT-like" evidence="2">
    <location>
        <begin position="3"/>
        <end position="69"/>
    </location>
</feature>
<sequence length="292" mass="33249">MSPRAYDIITNTVIEKTHMNVDKKHVKNRIKTLRNNFNSAYDIFKGRTSGFSWNPVTFVMDAEDEVWEELIQDNKKAANFQGKPIPHFGILEEIYAKDRATGEKGGTAKERKRKLESSKKSFEDDQVLIDLESIAGVDAAIAENLIKLESSSQESDDTTKGTKSSSNLSSKPQGQDNIKLEITKKINETMPTNNKKLRIMDTLAQNCDVMKDGLDKLSLAIKEGNTSIEKFKQRVYSESEIWNELEVMGLDEDYLFDAYKVLARDATLTRCFFGMPDDKRITWLKRKISSLI</sequence>
<dbReference type="GeneID" id="130467629"/>
<dbReference type="InterPro" id="IPR024752">
    <property type="entry name" value="Myb/SANT-like_dom"/>
</dbReference>
<feature type="compositionally biased region" description="Polar residues" evidence="1">
    <location>
        <begin position="167"/>
        <end position="176"/>
    </location>
</feature>
<reference evidence="4" key="2">
    <citation type="submission" date="2025-08" db="UniProtKB">
        <authorList>
            <consortium name="RefSeq"/>
        </authorList>
    </citation>
    <scope>IDENTIFICATION</scope>
    <source>
        <tissue evidence="4">Leaf</tissue>
    </source>
</reference>
<feature type="region of interest" description="Disordered" evidence="1">
    <location>
        <begin position="151"/>
        <end position="178"/>
    </location>
</feature>
<evidence type="ECO:0000313" key="4">
    <source>
        <dbReference type="RefSeq" id="XP_056692172.1"/>
    </source>
</evidence>
<evidence type="ECO:0000259" key="2">
    <source>
        <dbReference type="Pfam" id="PF12776"/>
    </source>
</evidence>
<dbReference type="PANTHER" id="PTHR46929">
    <property type="entry name" value="EXPRESSED PROTEIN"/>
    <property type="match status" value="1"/>
</dbReference>
<keyword evidence="3" id="KW-1185">Reference proteome</keyword>
<dbReference type="RefSeq" id="XP_056692172.1">
    <property type="nucleotide sequence ID" value="XM_056836194.1"/>
</dbReference>
<accession>A0ABM3R974</accession>
<proteinExistence type="predicted"/>
<dbReference type="Proteomes" id="UP000813463">
    <property type="component" value="Chromosome 2"/>
</dbReference>
<name>A0ABM3R974_SPIOL</name>
<protein>
    <recommendedName>
        <fullName evidence="2">Myb/SANT-like domain-containing protein</fullName>
    </recommendedName>
</protein>
<reference evidence="3" key="1">
    <citation type="journal article" date="2021" name="Nat. Commun.">
        <title>Genomic analyses provide insights into spinach domestication and the genetic basis of agronomic traits.</title>
        <authorList>
            <person name="Cai X."/>
            <person name="Sun X."/>
            <person name="Xu C."/>
            <person name="Sun H."/>
            <person name="Wang X."/>
            <person name="Ge C."/>
            <person name="Zhang Z."/>
            <person name="Wang Q."/>
            <person name="Fei Z."/>
            <person name="Jiao C."/>
            <person name="Wang Q."/>
        </authorList>
    </citation>
    <scope>NUCLEOTIDE SEQUENCE [LARGE SCALE GENOMIC DNA]</scope>
    <source>
        <strain evidence="3">cv. Varoflay</strain>
    </source>
</reference>
<dbReference type="Pfam" id="PF12776">
    <property type="entry name" value="Myb_DNA-bind_3"/>
    <property type="match status" value="1"/>
</dbReference>
<dbReference type="PANTHER" id="PTHR46929:SF4">
    <property type="entry name" value="MYB_SANT-LIKE DOMAIN-CONTAINING PROTEIN"/>
    <property type="match status" value="1"/>
</dbReference>
<gene>
    <name evidence="4" type="primary">LOC130467629</name>
</gene>